<proteinExistence type="predicted"/>
<dbReference type="Pfam" id="PF22123">
    <property type="entry name" value="Exu_RNase_H_like"/>
    <property type="match status" value="1"/>
</dbReference>
<dbReference type="GO" id="GO:0045450">
    <property type="term" value="P:bicoid mRNA localization"/>
    <property type="evidence" value="ECO:0007669"/>
    <property type="project" value="InterPro"/>
</dbReference>
<evidence type="ECO:0000313" key="4">
    <source>
        <dbReference type="EMBL" id="VVC37835.1"/>
    </source>
</evidence>
<feature type="compositionally biased region" description="Basic and acidic residues" evidence="1">
    <location>
        <begin position="366"/>
        <end position="382"/>
    </location>
</feature>
<protein>
    <submittedName>
        <fullName evidence="4">Ribonuclease H-like domain</fullName>
    </submittedName>
</protein>
<gene>
    <name evidence="4" type="ORF">CINCED_3A022277</name>
</gene>
<dbReference type="OrthoDB" id="8251179at2759"/>
<dbReference type="PANTHER" id="PTHR12384:SF2">
    <property type="entry name" value="MATERNAL PROTEIN EXUPERANTIA"/>
    <property type="match status" value="1"/>
</dbReference>
<dbReference type="EMBL" id="CABPRJ010001455">
    <property type="protein sequence ID" value="VVC37835.1"/>
    <property type="molecule type" value="Genomic_DNA"/>
</dbReference>
<accession>A0A5E4MZM6</accession>
<keyword evidence="5" id="KW-1185">Reference proteome</keyword>
<dbReference type="Proteomes" id="UP000325440">
    <property type="component" value="Unassembled WGS sequence"/>
</dbReference>
<dbReference type="Pfam" id="PF18609">
    <property type="entry name" value="SAM_Exu"/>
    <property type="match status" value="1"/>
</dbReference>
<dbReference type="InterPro" id="IPR036397">
    <property type="entry name" value="RNaseH_sf"/>
</dbReference>
<evidence type="ECO:0000259" key="2">
    <source>
        <dbReference type="Pfam" id="PF18609"/>
    </source>
</evidence>
<evidence type="ECO:0000313" key="5">
    <source>
        <dbReference type="Proteomes" id="UP000325440"/>
    </source>
</evidence>
<evidence type="ECO:0000256" key="1">
    <source>
        <dbReference type="SAM" id="MobiDB-lite"/>
    </source>
</evidence>
<dbReference type="InterPro" id="IPR037998">
    <property type="entry name" value="Exu"/>
</dbReference>
<feature type="domain" description="Exuperantia SAM-like" evidence="2">
    <location>
        <begin position="277"/>
        <end position="335"/>
    </location>
</feature>
<organism evidence="4 5">
    <name type="scientific">Cinara cedri</name>
    <dbReference type="NCBI Taxonomy" id="506608"/>
    <lineage>
        <taxon>Eukaryota</taxon>
        <taxon>Metazoa</taxon>
        <taxon>Ecdysozoa</taxon>
        <taxon>Arthropoda</taxon>
        <taxon>Hexapoda</taxon>
        <taxon>Insecta</taxon>
        <taxon>Pterygota</taxon>
        <taxon>Neoptera</taxon>
        <taxon>Paraneoptera</taxon>
        <taxon>Hemiptera</taxon>
        <taxon>Sternorrhyncha</taxon>
        <taxon>Aphidomorpha</taxon>
        <taxon>Aphidoidea</taxon>
        <taxon>Aphididae</taxon>
        <taxon>Lachninae</taxon>
        <taxon>Cinara</taxon>
    </lineage>
</organism>
<sequence length="495" mass="55968">MVQHTDEIIATNGTESTVVLDNLSNYMVIGWDIDTTGRRLLDEICHISGYTPKSMFSQYIMPHNDIDQVARRRHLLCTITMGRFRALKDIKSNKTLKSKSEISALAEFIEWLEQILKDNGKKMAILVCHEVTKFNTSLLIKSLLAYNLMDKFSELVKGFANCHTFAQTHCQDTMVMFSLRVLSKVLLDKDNIETFKATERAKLAYEIVQHLCVTLEGGNGDGKEVVTGSEVSEETKVKALSTFLTALDFEETTLHSTQELLARQKSLNTVYLRSLSFHSSTADRKKAIGYRNSIAKANIDYMTLQNLWTENKDGFKDIVKEKLSGLSDEEKENIAISIIKHFENPEPIPSPFKGSQKYSGRYRRYSSRDKETRKSSSDKENDPGTLSPTSTDHKIEEVKPQSVITNSQENGTTSLEQIYFSKPKKGKVETKIYSSGCIDHYNYGRDITLFLHAITGCGTTSTFFTEAGRTPKEQNCSEQPGSARSYLDIIRTRVK</sequence>
<feature type="region of interest" description="Disordered" evidence="1">
    <location>
        <begin position="347"/>
        <end position="410"/>
    </location>
</feature>
<dbReference type="GO" id="GO:0042803">
    <property type="term" value="F:protein homodimerization activity"/>
    <property type="evidence" value="ECO:0007669"/>
    <property type="project" value="InterPro"/>
</dbReference>
<evidence type="ECO:0000259" key="3">
    <source>
        <dbReference type="Pfam" id="PF22123"/>
    </source>
</evidence>
<reference evidence="4 5" key="1">
    <citation type="submission" date="2019-08" db="EMBL/GenBank/DDBJ databases">
        <authorList>
            <person name="Alioto T."/>
            <person name="Alioto T."/>
            <person name="Gomez Garrido J."/>
        </authorList>
    </citation>
    <scope>NUCLEOTIDE SEQUENCE [LARGE SCALE GENOMIC DNA]</scope>
</reference>
<dbReference type="PANTHER" id="PTHR12384">
    <property type="entry name" value="MATERNAL PROTEIN EXUPERANTIA"/>
    <property type="match status" value="1"/>
</dbReference>
<dbReference type="InterPro" id="IPR054362">
    <property type="entry name" value="Exu_RNase_H-like"/>
</dbReference>
<name>A0A5E4MZM6_9HEMI</name>
<feature type="domain" description="Exuperantia RNAse H-like" evidence="3">
    <location>
        <begin position="26"/>
        <end position="186"/>
    </location>
</feature>
<dbReference type="InterPro" id="IPR040941">
    <property type="entry name" value="SAM_Exu"/>
</dbReference>
<dbReference type="Gene3D" id="3.30.420.10">
    <property type="entry name" value="Ribonuclease H-like superfamily/Ribonuclease H"/>
    <property type="match status" value="1"/>
</dbReference>
<dbReference type="GO" id="GO:0003723">
    <property type="term" value="F:RNA binding"/>
    <property type="evidence" value="ECO:0007669"/>
    <property type="project" value="InterPro"/>
</dbReference>
<dbReference type="AlphaFoldDB" id="A0A5E4MZM6"/>